<dbReference type="PANTHER" id="PTHR48081:SF31">
    <property type="entry name" value="STERYL ACETYL HYDROLASE MUG81-RELATED"/>
    <property type="match status" value="1"/>
</dbReference>
<dbReference type="SUPFAM" id="SSF53474">
    <property type="entry name" value="alpha/beta-Hydrolases"/>
    <property type="match status" value="1"/>
</dbReference>
<dbReference type="AlphaFoldDB" id="A0A162I515"/>
<dbReference type="InterPro" id="IPR029058">
    <property type="entry name" value="AB_hydrolase_fold"/>
</dbReference>
<keyword evidence="2" id="KW-0472">Membrane</keyword>
<proteinExistence type="predicted"/>
<reference evidence="4 5" key="1">
    <citation type="journal article" date="2016" name="Genome Biol. Evol.">
        <title>Divergent and convergent evolution of fungal pathogenicity.</title>
        <authorList>
            <person name="Shang Y."/>
            <person name="Xiao G."/>
            <person name="Zheng P."/>
            <person name="Cen K."/>
            <person name="Zhan S."/>
            <person name="Wang C."/>
        </authorList>
    </citation>
    <scope>NUCLEOTIDE SEQUENCE [LARGE SCALE GENOMIC DNA]</scope>
    <source>
        <strain evidence="4 5">ARSEF 7405</strain>
    </source>
</reference>
<protein>
    <submittedName>
        <fullName evidence="4">Alpha/beta hydrolase fold-3</fullName>
    </submittedName>
</protein>
<keyword evidence="2" id="KW-1133">Transmembrane helix</keyword>
<keyword evidence="2" id="KW-0812">Transmembrane</keyword>
<evidence type="ECO:0000313" key="4">
    <source>
        <dbReference type="EMBL" id="KZZ88713.1"/>
    </source>
</evidence>
<feature type="transmembrane region" description="Helical" evidence="2">
    <location>
        <begin position="20"/>
        <end position="37"/>
    </location>
</feature>
<sequence>MGPASTSYYTYVVSNVVTNLQTLGLLGILLLFIYLIAKRVMSGESSSTAAVAAAAAKDDMSTGLLTHRPPLTARERLDMLPALLAVTASGARSTLTGLHRKDKHARTHGLHVRYAIMRKATARMTAKQLRQILPASNKVYNSYMKSKGKKPDTVELGENALGHWIGDKKADNVLIFFHGGGYALPATEGYFQFYAKLIEDMRKEGKSLCVFALTYTLAPDAQYPVQIRQATACLRYILDLKTWDEERIFIGGDSAGGNLTCALLSHIAHPHPKVPPLEASHIGGALLLSPWTYLQSETHGHVIDSCGDLVSEQVNGPWSTGYLGDAPNDNYTDASTAPGEWFVSYPVNKIFISAGGNEILLPAIEMLVQNLRSGFQGQIEFVIGKREAHVAPIYDPFLGCKQESQQAKGLYKWLVESLHPAAPSS</sequence>
<accession>A0A162I515</accession>
<organism evidence="4 5">
    <name type="scientific">Ascosphaera apis ARSEF 7405</name>
    <dbReference type="NCBI Taxonomy" id="392613"/>
    <lineage>
        <taxon>Eukaryota</taxon>
        <taxon>Fungi</taxon>
        <taxon>Dikarya</taxon>
        <taxon>Ascomycota</taxon>
        <taxon>Pezizomycotina</taxon>
        <taxon>Eurotiomycetes</taxon>
        <taxon>Eurotiomycetidae</taxon>
        <taxon>Onygenales</taxon>
        <taxon>Ascosphaeraceae</taxon>
        <taxon>Ascosphaera</taxon>
    </lineage>
</organism>
<keyword evidence="1 4" id="KW-0378">Hydrolase</keyword>
<dbReference type="GO" id="GO:0016787">
    <property type="term" value="F:hydrolase activity"/>
    <property type="evidence" value="ECO:0007669"/>
    <property type="project" value="UniProtKB-KW"/>
</dbReference>
<dbReference type="Pfam" id="PF07859">
    <property type="entry name" value="Abhydrolase_3"/>
    <property type="match status" value="1"/>
</dbReference>
<dbReference type="InterPro" id="IPR013094">
    <property type="entry name" value="AB_hydrolase_3"/>
</dbReference>
<dbReference type="InterPro" id="IPR050300">
    <property type="entry name" value="GDXG_lipolytic_enzyme"/>
</dbReference>
<evidence type="ECO:0000256" key="2">
    <source>
        <dbReference type="SAM" id="Phobius"/>
    </source>
</evidence>
<gene>
    <name evidence="4" type="ORF">AAP_04811</name>
</gene>
<comment type="caution">
    <text evidence="4">The sequence shown here is derived from an EMBL/GenBank/DDBJ whole genome shotgun (WGS) entry which is preliminary data.</text>
</comment>
<dbReference type="EMBL" id="AZGZ01000024">
    <property type="protein sequence ID" value="KZZ88713.1"/>
    <property type="molecule type" value="Genomic_DNA"/>
</dbReference>
<evidence type="ECO:0000256" key="1">
    <source>
        <dbReference type="ARBA" id="ARBA00022801"/>
    </source>
</evidence>
<dbReference type="PANTHER" id="PTHR48081">
    <property type="entry name" value="AB HYDROLASE SUPERFAMILY PROTEIN C4A8.06C"/>
    <property type="match status" value="1"/>
</dbReference>
<dbReference type="VEuPathDB" id="FungiDB:AAP_04811"/>
<keyword evidence="5" id="KW-1185">Reference proteome</keyword>
<dbReference type="Gene3D" id="3.40.50.1820">
    <property type="entry name" value="alpha/beta hydrolase"/>
    <property type="match status" value="1"/>
</dbReference>
<evidence type="ECO:0000313" key="5">
    <source>
        <dbReference type="Proteomes" id="UP000242877"/>
    </source>
</evidence>
<dbReference type="OrthoDB" id="2152029at2759"/>
<name>A0A162I515_9EURO</name>
<dbReference type="Proteomes" id="UP000242877">
    <property type="component" value="Unassembled WGS sequence"/>
</dbReference>
<evidence type="ECO:0000259" key="3">
    <source>
        <dbReference type="Pfam" id="PF07859"/>
    </source>
</evidence>
<feature type="domain" description="Alpha/beta hydrolase fold-3" evidence="3">
    <location>
        <begin position="174"/>
        <end position="390"/>
    </location>
</feature>